<dbReference type="GO" id="GO:0003677">
    <property type="term" value="F:DNA binding"/>
    <property type="evidence" value="ECO:0007669"/>
    <property type="project" value="UniProtKB-KW"/>
</dbReference>
<dbReference type="Gene3D" id="3.40.50.1390">
    <property type="entry name" value="Resolvase, N-terminal catalytic domain"/>
    <property type="match status" value="1"/>
</dbReference>
<evidence type="ECO:0000256" key="1">
    <source>
        <dbReference type="ARBA" id="ARBA00009913"/>
    </source>
</evidence>
<gene>
    <name evidence="8" type="ORF">SAMN04488700_0132</name>
</gene>
<dbReference type="Pfam" id="PF00239">
    <property type="entry name" value="Resolvase"/>
    <property type="match status" value="1"/>
</dbReference>
<dbReference type="Pfam" id="PF02796">
    <property type="entry name" value="HTH_7"/>
    <property type="match status" value="1"/>
</dbReference>
<keyword evidence="4" id="KW-0233">DNA recombination</keyword>
<comment type="similarity">
    <text evidence="1">Belongs to the site-specific recombinase resolvase family.</text>
</comment>
<dbReference type="InterPro" id="IPR006118">
    <property type="entry name" value="Recombinase_CS"/>
</dbReference>
<organism evidence="8 9">
    <name type="scientific">Carnobacterium iners</name>
    <dbReference type="NCBI Taxonomy" id="1073423"/>
    <lineage>
        <taxon>Bacteria</taxon>
        <taxon>Bacillati</taxon>
        <taxon>Bacillota</taxon>
        <taxon>Bacilli</taxon>
        <taxon>Lactobacillales</taxon>
        <taxon>Carnobacteriaceae</taxon>
        <taxon>Carnobacterium</taxon>
    </lineage>
</organism>
<feature type="active site" description="O-(5'-phospho-DNA)-serine intermediate" evidence="5 6">
    <location>
        <position position="9"/>
    </location>
</feature>
<dbReference type="InterPro" id="IPR006119">
    <property type="entry name" value="Resolv_N"/>
</dbReference>
<feature type="domain" description="Resolvase/invertase-type recombinase catalytic" evidence="7">
    <location>
        <begin position="1"/>
        <end position="134"/>
    </location>
</feature>
<dbReference type="OrthoDB" id="9797501at2"/>
<dbReference type="STRING" id="1073423.SAMN04488700_0132"/>
<dbReference type="InterPro" id="IPR006120">
    <property type="entry name" value="Resolvase_HTH_dom"/>
</dbReference>
<dbReference type="EMBL" id="FXBJ01000002">
    <property type="protein sequence ID" value="SMH26444.1"/>
    <property type="molecule type" value="Genomic_DNA"/>
</dbReference>
<dbReference type="PROSITE" id="PS51736">
    <property type="entry name" value="RECOMBINASES_3"/>
    <property type="match status" value="1"/>
</dbReference>
<dbReference type="InterPro" id="IPR036162">
    <property type="entry name" value="Resolvase-like_N_sf"/>
</dbReference>
<evidence type="ECO:0000256" key="2">
    <source>
        <dbReference type="ARBA" id="ARBA00022908"/>
    </source>
</evidence>
<evidence type="ECO:0000256" key="3">
    <source>
        <dbReference type="ARBA" id="ARBA00023125"/>
    </source>
</evidence>
<accession>A0A1X7MP94</accession>
<evidence type="ECO:0000259" key="7">
    <source>
        <dbReference type="PROSITE" id="PS51736"/>
    </source>
</evidence>
<dbReference type="Gene3D" id="1.10.10.60">
    <property type="entry name" value="Homeodomain-like"/>
    <property type="match status" value="1"/>
</dbReference>
<keyword evidence="9" id="KW-1185">Reference proteome</keyword>
<name>A0A1X7MP94_9LACT</name>
<keyword evidence="3" id="KW-0238">DNA-binding</keyword>
<keyword evidence="2" id="KW-0229">DNA integration</keyword>
<dbReference type="AlphaFoldDB" id="A0A1X7MP94"/>
<protein>
    <submittedName>
        <fullName evidence="8">Site-specific DNA recombinase</fullName>
    </submittedName>
</protein>
<dbReference type="InterPro" id="IPR050639">
    <property type="entry name" value="SSR_resolvase"/>
</dbReference>
<dbReference type="CDD" id="cd03768">
    <property type="entry name" value="SR_ResInv"/>
    <property type="match status" value="1"/>
</dbReference>
<evidence type="ECO:0000256" key="4">
    <source>
        <dbReference type="ARBA" id="ARBA00023172"/>
    </source>
</evidence>
<evidence type="ECO:0000313" key="9">
    <source>
        <dbReference type="Proteomes" id="UP000193435"/>
    </source>
</evidence>
<proteinExistence type="inferred from homology"/>
<evidence type="ECO:0000313" key="8">
    <source>
        <dbReference type="EMBL" id="SMH26444.1"/>
    </source>
</evidence>
<dbReference type="PROSITE" id="PS00397">
    <property type="entry name" value="RECOMBINASES_1"/>
    <property type="match status" value="1"/>
</dbReference>
<evidence type="ECO:0000256" key="5">
    <source>
        <dbReference type="PIRSR" id="PIRSR606118-50"/>
    </source>
</evidence>
<dbReference type="RefSeq" id="WP_085558515.1">
    <property type="nucleotide sequence ID" value="NZ_FOAH01000011.1"/>
</dbReference>
<dbReference type="PANTHER" id="PTHR30461">
    <property type="entry name" value="DNA-INVERTASE FROM LAMBDOID PROPHAGE"/>
    <property type="match status" value="1"/>
</dbReference>
<dbReference type="PANTHER" id="PTHR30461:SF2">
    <property type="entry name" value="SERINE RECOMBINASE PINE-RELATED"/>
    <property type="match status" value="1"/>
</dbReference>
<evidence type="ECO:0000256" key="6">
    <source>
        <dbReference type="PROSITE-ProRule" id="PRU10137"/>
    </source>
</evidence>
<dbReference type="SMART" id="SM00857">
    <property type="entry name" value="Resolvase"/>
    <property type="match status" value="1"/>
</dbReference>
<sequence>MRIAYARVSTDKQELYRQLDALKKVGYDKLIQEKFTGTQKKRAGLDSLFNTVRPGDIIIIESISRLGRKTLDILSTVEELKEQGVEIISLKENLDTSTPTGQAMFQMMAVIAQLERDLTVQRVNEGLTSAKARGVKLGRPKMGKQKVKDALRLYDSGQYSVKDIIRITGISQGSLYRKLKERESKMLLFDIKNKLKKDEDQSS</sequence>
<dbReference type="GO" id="GO:0015074">
    <property type="term" value="P:DNA integration"/>
    <property type="evidence" value="ECO:0007669"/>
    <property type="project" value="UniProtKB-KW"/>
</dbReference>
<dbReference type="GO" id="GO:0000150">
    <property type="term" value="F:DNA strand exchange activity"/>
    <property type="evidence" value="ECO:0007669"/>
    <property type="project" value="InterPro"/>
</dbReference>
<dbReference type="SUPFAM" id="SSF53041">
    <property type="entry name" value="Resolvase-like"/>
    <property type="match status" value="1"/>
</dbReference>
<dbReference type="Proteomes" id="UP000193435">
    <property type="component" value="Unassembled WGS sequence"/>
</dbReference>
<reference evidence="8 9" key="1">
    <citation type="submission" date="2017-04" db="EMBL/GenBank/DDBJ databases">
        <authorList>
            <person name="Afonso C.L."/>
            <person name="Miller P.J."/>
            <person name="Scott M.A."/>
            <person name="Spackman E."/>
            <person name="Goraichik I."/>
            <person name="Dimitrov K.M."/>
            <person name="Suarez D.L."/>
            <person name="Swayne D.E."/>
        </authorList>
    </citation>
    <scope>NUCLEOTIDE SEQUENCE [LARGE SCALE GENOMIC DNA]</scope>
    <source>
        <strain evidence="8 9">LMG26642</strain>
    </source>
</reference>